<name>A0ABX3CMZ3_9BACI</name>
<proteinExistence type="predicted"/>
<comment type="caution">
    <text evidence="1">The sequence shown here is derived from an EMBL/GenBank/DDBJ whole genome shotgun (WGS) entry which is preliminary data.</text>
</comment>
<protein>
    <submittedName>
        <fullName evidence="1">Uncharacterized protein</fullName>
    </submittedName>
</protein>
<reference evidence="1 2" key="1">
    <citation type="submission" date="2016-07" db="EMBL/GenBank/DDBJ databases">
        <title>Bacillus oceanisediminis whole genome.</title>
        <authorList>
            <person name="Pal Y."/>
            <person name="Verma A."/>
            <person name="Mual P."/>
            <person name="Srinivasan K."/>
        </authorList>
    </citation>
    <scope>NUCLEOTIDE SEQUENCE [LARGE SCALE GENOMIC DNA]</scope>
    <source>
        <strain evidence="1 2">Bhandara28</strain>
    </source>
</reference>
<gene>
    <name evidence="1" type="ORF">BBV17_24285</name>
</gene>
<evidence type="ECO:0000313" key="2">
    <source>
        <dbReference type="Proteomes" id="UP000180194"/>
    </source>
</evidence>
<dbReference type="EMBL" id="MBRJ01000039">
    <property type="protein sequence ID" value="OHX45046.1"/>
    <property type="molecule type" value="Genomic_DNA"/>
</dbReference>
<sequence>MAAISHALQKVNIVNISQSKNTPYFYMLLDYGNCYLCLRSHRRTYALDIVRVIGKEEISLEEAAPLLEEGDKFFRQTDQAVQKYFKKYGIE</sequence>
<organism evidence="1 2">
    <name type="scientific">Cytobacillus oceanisediminis</name>
    <dbReference type="NCBI Taxonomy" id="665099"/>
    <lineage>
        <taxon>Bacteria</taxon>
        <taxon>Bacillati</taxon>
        <taxon>Bacillota</taxon>
        <taxon>Bacilli</taxon>
        <taxon>Bacillales</taxon>
        <taxon>Bacillaceae</taxon>
        <taxon>Cytobacillus</taxon>
    </lineage>
</organism>
<evidence type="ECO:0000313" key="1">
    <source>
        <dbReference type="EMBL" id="OHX45046.1"/>
    </source>
</evidence>
<accession>A0ABX3CMZ3</accession>
<dbReference type="Proteomes" id="UP000180194">
    <property type="component" value="Unassembled WGS sequence"/>
</dbReference>
<keyword evidence="2" id="KW-1185">Reference proteome</keyword>